<comment type="subunit">
    <text evidence="3">Homodimer.</text>
</comment>
<dbReference type="GO" id="GO:0004069">
    <property type="term" value="F:L-aspartate:2-oxoglutarate aminotransferase activity"/>
    <property type="evidence" value="ECO:0007669"/>
    <property type="project" value="UniProtKB-EC"/>
</dbReference>
<keyword evidence="4 8" id="KW-0032">Aminotransferase</keyword>
<evidence type="ECO:0000256" key="1">
    <source>
        <dbReference type="ARBA" id="ARBA00001933"/>
    </source>
</evidence>
<evidence type="ECO:0000256" key="4">
    <source>
        <dbReference type="ARBA" id="ARBA00022576"/>
    </source>
</evidence>
<dbReference type="InterPro" id="IPR015421">
    <property type="entry name" value="PyrdxlP-dep_Trfase_major"/>
</dbReference>
<dbReference type="CDD" id="cd00609">
    <property type="entry name" value="AAT_like"/>
    <property type="match status" value="1"/>
</dbReference>
<keyword evidence="11" id="KW-1185">Reference proteome</keyword>
<organism evidence="10 11">
    <name type="scientific">Pukyongiella litopenaei</name>
    <dbReference type="NCBI Taxonomy" id="2605946"/>
    <lineage>
        <taxon>Bacteria</taxon>
        <taxon>Pseudomonadati</taxon>
        <taxon>Pseudomonadota</taxon>
        <taxon>Alphaproteobacteria</taxon>
        <taxon>Rhodobacterales</taxon>
        <taxon>Paracoccaceae</taxon>
        <taxon>Pukyongiella</taxon>
    </lineage>
</organism>
<comment type="similarity">
    <text evidence="2 8">Belongs to the class-I pyridoxal-phosphate-dependent aminotransferase family.</text>
</comment>
<comment type="cofactor">
    <cofactor evidence="1 8">
        <name>pyridoxal 5'-phosphate</name>
        <dbReference type="ChEBI" id="CHEBI:597326"/>
    </cofactor>
</comment>
<dbReference type="Pfam" id="PF00155">
    <property type="entry name" value="Aminotran_1_2"/>
    <property type="match status" value="1"/>
</dbReference>
<dbReference type="GO" id="GO:0006520">
    <property type="term" value="P:amino acid metabolic process"/>
    <property type="evidence" value="ECO:0007669"/>
    <property type="project" value="InterPro"/>
</dbReference>
<reference evidence="11" key="1">
    <citation type="submission" date="2018-03" db="EMBL/GenBank/DDBJ databases">
        <title>Genomic analysis of the strain SH-1 isolated from shrimp intestine.</title>
        <authorList>
            <person name="Kim Y.-S."/>
            <person name="Kim S.-E."/>
            <person name="Kim K.-H."/>
        </authorList>
    </citation>
    <scope>NUCLEOTIDE SEQUENCE [LARGE SCALE GENOMIC DNA]</scope>
    <source>
        <strain evidence="11">SH-1</strain>
    </source>
</reference>
<evidence type="ECO:0000256" key="5">
    <source>
        <dbReference type="ARBA" id="ARBA00022679"/>
    </source>
</evidence>
<evidence type="ECO:0000259" key="9">
    <source>
        <dbReference type="Pfam" id="PF00155"/>
    </source>
</evidence>
<dbReference type="PROSITE" id="PS00105">
    <property type="entry name" value="AA_TRANSFER_CLASS_1"/>
    <property type="match status" value="1"/>
</dbReference>
<dbReference type="InterPro" id="IPR004839">
    <property type="entry name" value="Aminotransferase_I/II_large"/>
</dbReference>
<dbReference type="FunFam" id="3.40.640.10:FF:000033">
    <property type="entry name" value="Aspartate aminotransferase"/>
    <property type="match status" value="1"/>
</dbReference>
<evidence type="ECO:0000313" key="10">
    <source>
        <dbReference type="EMBL" id="AVO37441.1"/>
    </source>
</evidence>
<evidence type="ECO:0000313" key="11">
    <source>
        <dbReference type="Proteomes" id="UP000237655"/>
    </source>
</evidence>
<dbReference type="RefSeq" id="WP_106471752.1">
    <property type="nucleotide sequence ID" value="NZ_CP027665.1"/>
</dbReference>
<dbReference type="KEGG" id="thas:C6Y53_06760"/>
<sequence length="395" mass="41447">MLDDPAGGFRRAGRLTGLDLSEIVRISERAALLRAEGRDVVTLSTGEPDFPTPDFVIDAALAAARGGQTRYPPTAGNADLRAAIAEDHGRQLAEVMVSTGAKQVLANALLATLDPGDEVIMPTPFWTSYADMVRIAGGTDVQVACPMEDGFKLSPAALEAAITPRTRWLMLNSPSNPSGAVYSASEIAALAEVLDRHPQVWIISDEIYAHLSYVRFASFTAVAPQLAHRTLIVNGVSKAWAMTGWRIGWGVGPAPLIKAMTAVQGQSTSGACTVAQAAALAALTGDRALLDDRRAAFRARRDRVVAALDAMPGLSCLEPDGAFYVFPSCAALLGDGRSDGDFCAALLEQAGVAVVPGRAFGLPGHFRLSFAYSEAELDEGLARIGAAIETEQAGG</sequence>
<dbReference type="GO" id="GO:0030170">
    <property type="term" value="F:pyridoxal phosphate binding"/>
    <property type="evidence" value="ECO:0007669"/>
    <property type="project" value="InterPro"/>
</dbReference>
<dbReference type="Proteomes" id="UP000237655">
    <property type="component" value="Chromosome"/>
</dbReference>
<evidence type="ECO:0000256" key="2">
    <source>
        <dbReference type="ARBA" id="ARBA00007441"/>
    </source>
</evidence>
<dbReference type="Gene3D" id="3.90.1150.10">
    <property type="entry name" value="Aspartate Aminotransferase, domain 1"/>
    <property type="match status" value="1"/>
</dbReference>
<evidence type="ECO:0000256" key="6">
    <source>
        <dbReference type="ARBA" id="ARBA00022898"/>
    </source>
</evidence>
<feature type="domain" description="Aminotransferase class I/classII large" evidence="9">
    <location>
        <begin position="39"/>
        <end position="384"/>
    </location>
</feature>
<dbReference type="AlphaFoldDB" id="A0A2S0MNW8"/>
<dbReference type="InterPro" id="IPR050596">
    <property type="entry name" value="AspAT/PAT-like"/>
</dbReference>
<proteinExistence type="inferred from homology"/>
<dbReference type="PANTHER" id="PTHR46383:SF1">
    <property type="entry name" value="ASPARTATE AMINOTRANSFERASE"/>
    <property type="match status" value="1"/>
</dbReference>
<dbReference type="Gene3D" id="3.40.640.10">
    <property type="entry name" value="Type I PLP-dependent aspartate aminotransferase-like (Major domain)"/>
    <property type="match status" value="1"/>
</dbReference>
<dbReference type="InterPro" id="IPR015422">
    <property type="entry name" value="PyrdxlP-dep_Trfase_small"/>
</dbReference>
<keyword evidence="6" id="KW-0663">Pyridoxal phosphate</keyword>
<evidence type="ECO:0000256" key="7">
    <source>
        <dbReference type="ARBA" id="ARBA00049185"/>
    </source>
</evidence>
<keyword evidence="5 8" id="KW-0808">Transferase</keyword>
<evidence type="ECO:0000256" key="8">
    <source>
        <dbReference type="RuleBase" id="RU000481"/>
    </source>
</evidence>
<dbReference type="PANTHER" id="PTHR46383">
    <property type="entry name" value="ASPARTATE AMINOTRANSFERASE"/>
    <property type="match status" value="1"/>
</dbReference>
<gene>
    <name evidence="10" type="ORF">C6Y53_06760</name>
</gene>
<accession>A0A2S0MNW8</accession>
<dbReference type="InterPro" id="IPR015424">
    <property type="entry name" value="PyrdxlP-dep_Trfase"/>
</dbReference>
<dbReference type="InterPro" id="IPR004838">
    <property type="entry name" value="NHTrfase_class1_PyrdxlP-BS"/>
</dbReference>
<dbReference type="EMBL" id="CP027665">
    <property type="protein sequence ID" value="AVO37441.1"/>
    <property type="molecule type" value="Genomic_DNA"/>
</dbReference>
<comment type="catalytic activity">
    <reaction evidence="7">
        <text>L-aspartate + 2-oxoglutarate = oxaloacetate + L-glutamate</text>
        <dbReference type="Rhea" id="RHEA:21824"/>
        <dbReference type="ChEBI" id="CHEBI:16452"/>
        <dbReference type="ChEBI" id="CHEBI:16810"/>
        <dbReference type="ChEBI" id="CHEBI:29985"/>
        <dbReference type="ChEBI" id="CHEBI:29991"/>
        <dbReference type="EC" id="2.6.1.1"/>
    </reaction>
</comment>
<dbReference type="EC" id="2.6.1.-" evidence="8"/>
<protein>
    <recommendedName>
        <fullName evidence="8">Aminotransferase</fullName>
        <ecNumber evidence="8">2.6.1.-</ecNumber>
    </recommendedName>
</protein>
<dbReference type="SUPFAM" id="SSF53383">
    <property type="entry name" value="PLP-dependent transferases"/>
    <property type="match status" value="1"/>
</dbReference>
<evidence type="ECO:0000256" key="3">
    <source>
        <dbReference type="ARBA" id="ARBA00011738"/>
    </source>
</evidence>
<name>A0A2S0MNW8_9RHOB</name>